<comment type="caution">
    <text evidence="7">Lacks conserved residue(s) required for the propagation of feature annotation.</text>
</comment>
<keyword evidence="7" id="KW-0479">Metal-binding</keyword>
<comment type="caution">
    <text evidence="11">The sequence shown here is derived from an EMBL/GenBank/DDBJ whole genome shotgun (WGS) entry which is preliminary data.</text>
</comment>
<accession>A0A1F5ECA3</accession>
<feature type="domain" description="Obg" evidence="10">
    <location>
        <begin position="1"/>
        <end position="158"/>
    </location>
</feature>
<feature type="domain" description="OBG-type G" evidence="9">
    <location>
        <begin position="159"/>
        <end position="321"/>
    </location>
</feature>
<dbReference type="GO" id="GO:0005737">
    <property type="term" value="C:cytoplasm"/>
    <property type="evidence" value="ECO:0007669"/>
    <property type="project" value="UniProtKB-SubCell"/>
</dbReference>
<dbReference type="InterPro" id="IPR006169">
    <property type="entry name" value="GTP1_OBG_dom"/>
</dbReference>
<feature type="binding site" evidence="7">
    <location>
        <begin position="302"/>
        <end position="304"/>
    </location>
    <ligand>
        <name>GTP</name>
        <dbReference type="ChEBI" id="CHEBI:37565"/>
    </ligand>
</feature>
<evidence type="ECO:0000259" key="10">
    <source>
        <dbReference type="PROSITE" id="PS51883"/>
    </source>
</evidence>
<feature type="binding site" evidence="7">
    <location>
        <begin position="211"/>
        <end position="214"/>
    </location>
    <ligand>
        <name>GTP</name>
        <dbReference type="ChEBI" id="CHEBI:37565"/>
    </ligand>
</feature>
<dbReference type="AlphaFoldDB" id="A0A1F5ECA3"/>
<dbReference type="STRING" id="1797471.A3A71_02695"/>
<evidence type="ECO:0000256" key="8">
    <source>
        <dbReference type="SAM" id="MobiDB-lite"/>
    </source>
</evidence>
<dbReference type="PROSITE" id="PS51710">
    <property type="entry name" value="G_OBG"/>
    <property type="match status" value="1"/>
</dbReference>
<evidence type="ECO:0000256" key="6">
    <source>
        <dbReference type="ARBA" id="ARBA00023134"/>
    </source>
</evidence>
<dbReference type="Gene3D" id="2.70.210.12">
    <property type="entry name" value="GTP1/OBG domain"/>
    <property type="match status" value="1"/>
</dbReference>
<dbReference type="PANTHER" id="PTHR11702">
    <property type="entry name" value="DEVELOPMENTALLY REGULATED GTP-BINDING PROTEIN-RELATED"/>
    <property type="match status" value="1"/>
</dbReference>
<dbReference type="PRINTS" id="PR00326">
    <property type="entry name" value="GTP1OBG"/>
</dbReference>
<comment type="similarity">
    <text evidence="1 7">Belongs to the TRAFAC class OBG-HflX-like GTPase superfamily. OBG GTPase family.</text>
</comment>
<dbReference type="GO" id="GO:0003924">
    <property type="term" value="F:GTPase activity"/>
    <property type="evidence" value="ECO:0007669"/>
    <property type="project" value="UniProtKB-UniRule"/>
</dbReference>
<dbReference type="SUPFAM" id="SSF82051">
    <property type="entry name" value="Obg GTP-binding protein N-terminal domain"/>
    <property type="match status" value="1"/>
</dbReference>
<evidence type="ECO:0000256" key="5">
    <source>
        <dbReference type="ARBA" id="ARBA00022842"/>
    </source>
</evidence>
<evidence type="ECO:0000313" key="11">
    <source>
        <dbReference type="EMBL" id="OGD64930.1"/>
    </source>
</evidence>
<feature type="binding site" evidence="7">
    <location>
        <position position="192"/>
    </location>
    <ligand>
        <name>Mg(2+)</name>
        <dbReference type="ChEBI" id="CHEBI:18420"/>
    </ligand>
</feature>
<evidence type="ECO:0000256" key="4">
    <source>
        <dbReference type="ARBA" id="ARBA00022801"/>
    </source>
</evidence>
<evidence type="ECO:0000313" key="12">
    <source>
        <dbReference type="Proteomes" id="UP000177481"/>
    </source>
</evidence>
<dbReference type="NCBIfam" id="TIGR00231">
    <property type="entry name" value="small_GTP"/>
    <property type="match status" value="1"/>
</dbReference>
<comment type="subcellular location">
    <subcellularLocation>
        <location evidence="7">Cytoplasm</location>
    </subcellularLocation>
</comment>
<dbReference type="SUPFAM" id="SSF52540">
    <property type="entry name" value="P-loop containing nucleoside triphosphate hydrolases"/>
    <property type="match status" value="1"/>
</dbReference>
<evidence type="ECO:0000259" key="9">
    <source>
        <dbReference type="PROSITE" id="PS51710"/>
    </source>
</evidence>
<dbReference type="PROSITE" id="PS51883">
    <property type="entry name" value="OBG"/>
    <property type="match status" value="1"/>
</dbReference>
<gene>
    <name evidence="7" type="primary">obg</name>
    <name evidence="11" type="ORF">A3A71_02695</name>
</gene>
<reference evidence="11 12" key="1">
    <citation type="journal article" date="2016" name="Nat. Commun.">
        <title>Thousands of microbial genomes shed light on interconnected biogeochemical processes in an aquifer system.</title>
        <authorList>
            <person name="Anantharaman K."/>
            <person name="Brown C.T."/>
            <person name="Hug L.A."/>
            <person name="Sharon I."/>
            <person name="Castelle C.J."/>
            <person name="Probst A.J."/>
            <person name="Thomas B.C."/>
            <person name="Singh A."/>
            <person name="Wilkins M.J."/>
            <person name="Karaoz U."/>
            <person name="Brodie E.L."/>
            <person name="Williams K.H."/>
            <person name="Hubbard S.S."/>
            <person name="Banfield J.F."/>
        </authorList>
    </citation>
    <scope>NUCLEOTIDE SEQUENCE [LARGE SCALE GENOMIC DNA]</scope>
</reference>
<dbReference type="InterPro" id="IPR005225">
    <property type="entry name" value="Small_GTP-bd"/>
</dbReference>
<evidence type="ECO:0000256" key="3">
    <source>
        <dbReference type="ARBA" id="ARBA00022741"/>
    </source>
</evidence>
<dbReference type="GO" id="GO:0042254">
    <property type="term" value="P:ribosome biogenesis"/>
    <property type="evidence" value="ECO:0007669"/>
    <property type="project" value="UniProtKB-UniRule"/>
</dbReference>
<proteinExistence type="inferred from homology"/>
<dbReference type="InterPro" id="IPR036726">
    <property type="entry name" value="GTP1_OBG_dom_sf"/>
</dbReference>
<protein>
    <recommendedName>
        <fullName evidence="7">GTPase Obg</fullName>
        <ecNumber evidence="7">3.6.5.-</ecNumber>
    </recommendedName>
    <alternativeName>
        <fullName evidence="7">GTP-binding protein Obg</fullName>
    </alternativeName>
</protein>
<comment type="subunit">
    <text evidence="7">Monomer.</text>
</comment>
<keyword evidence="6 7" id="KW-0342">GTP-binding</keyword>
<comment type="function">
    <text evidence="7">An essential GTPase which binds GTP, GDP and possibly (p)ppGpp with moderate affinity, with high nucleotide exchange rates and a fairly low GTP hydrolysis rate. Plays a role in control of the cell cycle, stress response, ribosome biogenesis and in those bacteria that undergo differentiation, in morphogenesis control.</text>
</comment>
<dbReference type="HAMAP" id="MF_01454">
    <property type="entry name" value="GTPase_Obg"/>
    <property type="match status" value="1"/>
</dbReference>
<keyword evidence="5 7" id="KW-0460">Magnesium</keyword>
<feature type="compositionally biased region" description="Gly residues" evidence="8">
    <location>
        <begin position="33"/>
        <end position="42"/>
    </location>
</feature>
<dbReference type="EMBL" id="MEZX01000002">
    <property type="protein sequence ID" value="OGD64930.1"/>
    <property type="molecule type" value="Genomic_DNA"/>
</dbReference>
<dbReference type="InterPro" id="IPR045086">
    <property type="entry name" value="OBG_GTPase"/>
</dbReference>
<organism evidence="11 12">
    <name type="scientific">Candidatus Berkelbacteria bacterium RIFCSPLOWO2_01_FULL_50_28</name>
    <dbReference type="NCBI Taxonomy" id="1797471"/>
    <lineage>
        <taxon>Bacteria</taxon>
        <taxon>Candidatus Berkelbacteria</taxon>
    </lineage>
</organism>
<dbReference type="InterPro" id="IPR027417">
    <property type="entry name" value="P-loop_NTPase"/>
</dbReference>
<evidence type="ECO:0000256" key="7">
    <source>
        <dbReference type="HAMAP-Rule" id="MF_01454"/>
    </source>
</evidence>
<dbReference type="GO" id="GO:0000287">
    <property type="term" value="F:magnesium ion binding"/>
    <property type="evidence" value="ECO:0007669"/>
    <property type="project" value="InterPro"/>
</dbReference>
<feature type="binding site" evidence="7">
    <location>
        <position position="172"/>
    </location>
    <ligand>
        <name>Mg(2+)</name>
        <dbReference type="ChEBI" id="CHEBI:18420"/>
    </ligand>
</feature>
<comment type="cofactor">
    <cofactor evidence="7">
        <name>Mg(2+)</name>
        <dbReference type="ChEBI" id="CHEBI:18420"/>
    </cofactor>
</comment>
<feature type="binding site" evidence="7">
    <location>
        <begin position="278"/>
        <end position="281"/>
    </location>
    <ligand>
        <name>GTP</name>
        <dbReference type="ChEBI" id="CHEBI:37565"/>
    </ligand>
</feature>
<dbReference type="Proteomes" id="UP000177481">
    <property type="component" value="Unassembled WGS sequence"/>
</dbReference>
<keyword evidence="4 7" id="KW-0378">Hydrolase</keyword>
<dbReference type="EC" id="3.6.5.-" evidence="7"/>
<dbReference type="PIRSF" id="PIRSF002401">
    <property type="entry name" value="GTP_bd_Obg/CgtA"/>
    <property type="match status" value="1"/>
</dbReference>
<dbReference type="Gene3D" id="3.40.50.300">
    <property type="entry name" value="P-loop containing nucleotide triphosphate hydrolases"/>
    <property type="match status" value="1"/>
</dbReference>
<dbReference type="GO" id="GO:0005525">
    <property type="term" value="F:GTP binding"/>
    <property type="evidence" value="ECO:0007669"/>
    <property type="project" value="UniProtKB-UniRule"/>
</dbReference>
<feature type="region of interest" description="Disordered" evidence="8">
    <location>
        <begin position="17"/>
        <end position="43"/>
    </location>
</feature>
<feature type="compositionally biased region" description="Basic and acidic residues" evidence="8">
    <location>
        <begin position="22"/>
        <end position="32"/>
    </location>
</feature>
<keyword evidence="2 7" id="KW-0963">Cytoplasm</keyword>
<dbReference type="FunFam" id="2.70.210.12:FF:000001">
    <property type="entry name" value="GTPase Obg"/>
    <property type="match status" value="1"/>
</dbReference>
<dbReference type="NCBIfam" id="NF008956">
    <property type="entry name" value="PRK12299.1"/>
    <property type="match status" value="1"/>
</dbReference>
<dbReference type="Pfam" id="PF01018">
    <property type="entry name" value="GTP1_OBG"/>
    <property type="match status" value="1"/>
</dbReference>
<sequence>MLVDTVELELKAGNGGDGVVSWRREKGEEKGGPDGGDGGKGGDIAFISSNNTDTLADFRYRKQFKAEDGQKGARKKRKGHDGAVLELIVPTGTVVTDTIFNHQLADFTKTDMRIVLALGGIGGKGNVHFVSATHQNPFEFTSGIPGQKLQVRLELRLVADVAIVGEPNAGKSSLLKALCGVSGRIGAYKFSTVEPVLGVATINGQKVTLVDLPGLIKDAHLGKGLGTEFLRHSSRVRLIVHVIDASLESPKLSEKVILDEIKSYDVKLLDLPRIVILNKMDLLNEEQVTALNKDFPDSILISAEQNTGISELKEAIVEALDKG</sequence>
<keyword evidence="3 7" id="KW-0547">Nucleotide-binding</keyword>
<name>A0A1F5ECA3_9BACT</name>
<dbReference type="PANTHER" id="PTHR11702:SF31">
    <property type="entry name" value="MITOCHONDRIAL RIBOSOME-ASSOCIATED GTPASE 2"/>
    <property type="match status" value="1"/>
</dbReference>
<dbReference type="Pfam" id="PF01926">
    <property type="entry name" value="MMR_HSR1"/>
    <property type="match status" value="1"/>
</dbReference>
<evidence type="ECO:0000256" key="2">
    <source>
        <dbReference type="ARBA" id="ARBA00022490"/>
    </source>
</evidence>
<dbReference type="InterPro" id="IPR006073">
    <property type="entry name" value="GTP-bd"/>
</dbReference>
<dbReference type="InterPro" id="IPR014100">
    <property type="entry name" value="GTP-bd_Obg/CgtA"/>
</dbReference>
<dbReference type="NCBIfam" id="TIGR02729">
    <property type="entry name" value="Obg_CgtA"/>
    <property type="match status" value="1"/>
</dbReference>
<evidence type="ECO:0000256" key="1">
    <source>
        <dbReference type="ARBA" id="ARBA00007699"/>
    </source>
</evidence>
<dbReference type="InterPro" id="IPR031167">
    <property type="entry name" value="G_OBG"/>
</dbReference>